<dbReference type="InterPro" id="IPR001247">
    <property type="entry name" value="ExoRNase_PH_dom1"/>
</dbReference>
<dbReference type="InterPro" id="IPR033100">
    <property type="entry name" value="Rrp45"/>
</dbReference>
<evidence type="ECO:0000313" key="9">
    <source>
        <dbReference type="Proteomes" id="UP001515480"/>
    </source>
</evidence>
<dbReference type="GO" id="GO:0035925">
    <property type="term" value="F:mRNA 3'-UTR AU-rich region binding"/>
    <property type="evidence" value="ECO:0007669"/>
    <property type="project" value="TreeGrafter"/>
</dbReference>
<dbReference type="PANTHER" id="PTHR11097">
    <property type="entry name" value="EXOSOME COMPLEX EXONUCLEASE RIBOSOMAL RNA PROCESSING PROTEIN"/>
    <property type="match status" value="1"/>
</dbReference>
<keyword evidence="5" id="KW-0694">RNA-binding</keyword>
<dbReference type="InterPro" id="IPR020568">
    <property type="entry name" value="Ribosomal_Su5_D2-typ_SF"/>
</dbReference>
<gene>
    <name evidence="7" type="ORF">AB1Y20_008800</name>
    <name evidence="8" type="ORF">AB1Y20_017740</name>
</gene>
<dbReference type="SUPFAM" id="SSF54211">
    <property type="entry name" value="Ribosomal protein S5 domain 2-like"/>
    <property type="match status" value="1"/>
</dbReference>
<evidence type="ECO:0000256" key="2">
    <source>
        <dbReference type="ARBA" id="ARBA00004496"/>
    </source>
</evidence>
<dbReference type="GO" id="GO:0034473">
    <property type="term" value="P:U1 snRNA 3'-end processing"/>
    <property type="evidence" value="ECO:0007669"/>
    <property type="project" value="TreeGrafter"/>
</dbReference>
<dbReference type="GO" id="GO:0071038">
    <property type="term" value="P:TRAMP-dependent tRNA surveillance pathway"/>
    <property type="evidence" value="ECO:0007669"/>
    <property type="project" value="TreeGrafter"/>
</dbReference>
<dbReference type="GO" id="GO:0071028">
    <property type="term" value="P:nuclear mRNA surveillance"/>
    <property type="evidence" value="ECO:0007669"/>
    <property type="project" value="TreeGrafter"/>
</dbReference>
<dbReference type="AlphaFoldDB" id="A0AB34JM34"/>
<organism evidence="8 9">
    <name type="scientific">Prymnesium parvum</name>
    <name type="common">Toxic golden alga</name>
    <dbReference type="NCBI Taxonomy" id="97485"/>
    <lineage>
        <taxon>Eukaryota</taxon>
        <taxon>Haptista</taxon>
        <taxon>Haptophyta</taxon>
        <taxon>Prymnesiophyceae</taxon>
        <taxon>Prymnesiales</taxon>
        <taxon>Prymnesiaceae</taxon>
        <taxon>Prymnesium</taxon>
    </lineage>
</organism>
<name>A0AB34JM34_PRYPA</name>
<dbReference type="GO" id="GO:0000177">
    <property type="term" value="C:cytoplasmic exosome (RNase complex)"/>
    <property type="evidence" value="ECO:0007669"/>
    <property type="project" value="TreeGrafter"/>
</dbReference>
<dbReference type="GO" id="GO:0000467">
    <property type="term" value="P:exonucleolytic trimming to generate mature 3'-end of 5.8S rRNA from tricistronic rRNA transcript (SSU-rRNA, 5.8S rRNA, LSU-rRNA)"/>
    <property type="evidence" value="ECO:0007669"/>
    <property type="project" value="TreeGrafter"/>
</dbReference>
<proteinExistence type="inferred from homology"/>
<dbReference type="Gene3D" id="3.30.230.70">
    <property type="entry name" value="GHMP Kinase, N-terminal domain"/>
    <property type="match status" value="1"/>
</dbReference>
<comment type="caution">
    <text evidence="8">The sequence shown here is derived from an EMBL/GenBank/DDBJ whole genome shotgun (WGS) entry which is preliminary data.</text>
</comment>
<dbReference type="Proteomes" id="UP001515480">
    <property type="component" value="Unassembled WGS sequence"/>
</dbReference>
<evidence type="ECO:0000313" key="8">
    <source>
        <dbReference type="EMBL" id="KAL1522768.1"/>
    </source>
</evidence>
<comment type="similarity">
    <text evidence="3">Belongs to the RNase PH family.</text>
</comment>
<dbReference type="PANTHER" id="PTHR11097:SF14">
    <property type="entry name" value="EXOSOME COMPLEX COMPONENT RRP45"/>
    <property type="match status" value="1"/>
</dbReference>
<comment type="subcellular location">
    <subcellularLocation>
        <location evidence="2">Cytoplasm</location>
    </subcellularLocation>
    <subcellularLocation>
        <location evidence="1">Nucleus</location>
    </subcellularLocation>
</comment>
<feature type="domain" description="Exoribonuclease phosphorolytic" evidence="6">
    <location>
        <begin position="53"/>
        <end position="167"/>
    </location>
</feature>
<evidence type="ECO:0000256" key="4">
    <source>
        <dbReference type="ARBA" id="ARBA00022490"/>
    </source>
</evidence>
<evidence type="ECO:0000259" key="6">
    <source>
        <dbReference type="Pfam" id="PF01138"/>
    </source>
</evidence>
<evidence type="ECO:0000256" key="5">
    <source>
        <dbReference type="ARBA" id="ARBA00022884"/>
    </source>
</evidence>
<evidence type="ECO:0000313" key="7">
    <source>
        <dbReference type="EMBL" id="KAL1505040.1"/>
    </source>
</evidence>
<dbReference type="GO" id="GO:0000176">
    <property type="term" value="C:nuclear exosome (RNase complex)"/>
    <property type="evidence" value="ECO:0007669"/>
    <property type="project" value="TreeGrafter"/>
</dbReference>
<evidence type="ECO:0000256" key="1">
    <source>
        <dbReference type="ARBA" id="ARBA00004123"/>
    </source>
</evidence>
<protein>
    <recommendedName>
        <fullName evidence="6">Exoribonuclease phosphorolytic domain-containing protein</fullName>
    </recommendedName>
</protein>
<evidence type="ECO:0000256" key="3">
    <source>
        <dbReference type="ARBA" id="ARBA00006678"/>
    </source>
</evidence>
<dbReference type="GO" id="GO:0034475">
    <property type="term" value="P:U4 snRNA 3'-end processing"/>
    <property type="evidence" value="ECO:0007669"/>
    <property type="project" value="TreeGrafter"/>
</dbReference>
<accession>A0AB34JM34</accession>
<dbReference type="GO" id="GO:0034476">
    <property type="term" value="P:U5 snRNA 3'-end processing"/>
    <property type="evidence" value="ECO:0007669"/>
    <property type="project" value="TreeGrafter"/>
</dbReference>
<dbReference type="GO" id="GO:0071035">
    <property type="term" value="P:nuclear polyadenylation-dependent rRNA catabolic process"/>
    <property type="evidence" value="ECO:0007669"/>
    <property type="project" value="TreeGrafter"/>
</dbReference>
<reference evidence="8 9" key="1">
    <citation type="journal article" date="2024" name="Science">
        <title>Giant polyketide synthase enzymes in the biosynthesis of giant marine polyether toxins.</title>
        <authorList>
            <person name="Fallon T.R."/>
            <person name="Shende V.V."/>
            <person name="Wierzbicki I.H."/>
            <person name="Pendleton A.L."/>
            <person name="Watervoot N.F."/>
            <person name="Auber R.P."/>
            <person name="Gonzalez D.J."/>
            <person name="Wisecaver J.H."/>
            <person name="Moore B.S."/>
        </authorList>
    </citation>
    <scope>NUCLEOTIDE SEQUENCE [LARGE SCALE GENOMIC DNA]</scope>
    <source>
        <strain evidence="8 9">12B1</strain>
    </source>
</reference>
<dbReference type="EMBL" id="JBGBPQ010000019">
    <property type="protein sequence ID" value="KAL1505040.1"/>
    <property type="molecule type" value="Genomic_DNA"/>
</dbReference>
<dbReference type="InterPro" id="IPR050590">
    <property type="entry name" value="Exosome_comp_Rrp42_subfam"/>
</dbReference>
<sequence>MNHSSAGGGMSSNERDFIARSMEADVRVDGRRRLDSRLLSMTANEEGNGIELGLGETKVLATASAELVEPFADRPAEGILQFFVDLSPMAAPDFEPGRASEPAVELMRLLERSVRKSQAVDIESLCIIAGKRVWSIRCDITVINHRGNLADAVMLAALGALDHLRLPAVMLSGAGDEATVQILPPDQAETSALSFHHRPVAVSFGFFRHMDAGPIVLALDPTEREEQEEPLFPRRYCSKAYITRSRSPLTGWSG</sequence>
<keyword evidence="4" id="KW-0963">Cytoplasm</keyword>
<dbReference type="Pfam" id="PF01138">
    <property type="entry name" value="RNase_PH"/>
    <property type="match status" value="1"/>
</dbReference>
<dbReference type="CDD" id="cd11368">
    <property type="entry name" value="RNase_PH_RRP45"/>
    <property type="match status" value="1"/>
</dbReference>
<dbReference type="GO" id="GO:0016075">
    <property type="term" value="P:rRNA catabolic process"/>
    <property type="evidence" value="ECO:0007669"/>
    <property type="project" value="TreeGrafter"/>
</dbReference>
<keyword evidence="9" id="KW-1185">Reference proteome</keyword>
<dbReference type="EMBL" id="JBGBPQ010000006">
    <property type="protein sequence ID" value="KAL1522768.1"/>
    <property type="molecule type" value="Genomic_DNA"/>
</dbReference>
<dbReference type="InterPro" id="IPR027408">
    <property type="entry name" value="PNPase/RNase_PH_dom_sf"/>
</dbReference>